<dbReference type="AlphaFoldDB" id="A0A8K0RH93"/>
<feature type="region of interest" description="Disordered" evidence="1">
    <location>
        <begin position="263"/>
        <end position="307"/>
    </location>
</feature>
<feature type="compositionally biased region" description="Acidic residues" evidence="1">
    <location>
        <begin position="135"/>
        <end position="145"/>
    </location>
</feature>
<feature type="region of interest" description="Disordered" evidence="1">
    <location>
        <begin position="1"/>
        <end position="22"/>
    </location>
</feature>
<feature type="compositionally biased region" description="Polar residues" evidence="1">
    <location>
        <begin position="334"/>
        <end position="345"/>
    </location>
</feature>
<keyword evidence="3" id="KW-1185">Reference proteome</keyword>
<comment type="caution">
    <text evidence="2">The sequence shown here is derived from an EMBL/GenBank/DDBJ whole genome shotgun (WGS) entry which is preliminary data.</text>
</comment>
<proteinExistence type="predicted"/>
<dbReference type="EMBL" id="JAGMVJ010000002">
    <property type="protein sequence ID" value="KAH7093382.1"/>
    <property type="molecule type" value="Genomic_DNA"/>
</dbReference>
<sequence>MVRKNEPTEYTPTWKKSHASRNGFNQTHIQSVIMGQAGRPAFSIPRITTKDKVLEQWRQQDRAIVRNGGHMAADYEEIDQTYEEAGEDPDAALPPLRPVREPHTRERRDNQPKDSVDSGEPIVVTGNKRSRDAGEGDEVEEDDEQPTIPQDGAHETGTKVPQNLHRNKTQKVGAERPAVTESKAQPAVDGEETKEENTWPINYTLPAKLPKINDMKDYFRYRWNIKFTRVSRTEDIKPLWIRLYQTYGPEVRDLNLDFTDGKYQGAKDKSREPILPLDQDKENYRKRALPPSIDPQKRRKRNNGTVAKLAQTGRVETIAAEPTEDVGMGGMDPNSGQKSNQQAPETTPDVEMEGVESNSGHMIDAPVAASNVANPSLMLKSRLESTIIGQGSCQALQVDRERVKTAQSTQKKSLIVKVKVGHLEKVEMRRLKASQAKASAYQPDHGVSSNATSHHAGTQDTDYDTENFPATDKAASCPQAKAASPTADNVASGGVSVPDAENELESANEAIDPDVLESEEETYENEPDDVILDDRESEVPRHTIGGMGPSRKPGNGKAKNFGPGHYTDPKVANAWPIEHKVDSYLRIPPLDEHARTIRASLNSAERIVYDQQKREIERMEAEKEGRKLPPKKRKAPRYKYRG</sequence>
<feature type="region of interest" description="Disordered" evidence="1">
    <location>
        <begin position="618"/>
        <end position="642"/>
    </location>
</feature>
<name>A0A8K0RH93_9PLEO</name>
<evidence type="ECO:0000256" key="1">
    <source>
        <dbReference type="SAM" id="MobiDB-lite"/>
    </source>
</evidence>
<protein>
    <submittedName>
        <fullName evidence="2">Uncharacterized protein</fullName>
    </submittedName>
</protein>
<dbReference type="Proteomes" id="UP000813461">
    <property type="component" value="Unassembled WGS sequence"/>
</dbReference>
<dbReference type="OrthoDB" id="10500760at2759"/>
<feature type="compositionally biased region" description="Basic and acidic residues" evidence="1">
    <location>
        <begin position="618"/>
        <end position="627"/>
    </location>
</feature>
<feature type="compositionally biased region" description="Acidic residues" evidence="1">
    <location>
        <begin position="500"/>
        <end position="531"/>
    </location>
</feature>
<feature type="region of interest" description="Disordered" evidence="1">
    <location>
        <begin position="75"/>
        <end position="195"/>
    </location>
</feature>
<feature type="compositionally biased region" description="Acidic residues" evidence="1">
    <location>
        <begin position="75"/>
        <end position="90"/>
    </location>
</feature>
<evidence type="ECO:0000313" key="3">
    <source>
        <dbReference type="Proteomes" id="UP000813461"/>
    </source>
</evidence>
<accession>A0A8K0RH93</accession>
<evidence type="ECO:0000313" key="2">
    <source>
        <dbReference type="EMBL" id="KAH7093382.1"/>
    </source>
</evidence>
<feature type="compositionally biased region" description="Basic residues" evidence="1">
    <location>
        <begin position="628"/>
        <end position="642"/>
    </location>
</feature>
<feature type="region of interest" description="Disordered" evidence="1">
    <location>
        <begin position="434"/>
        <end position="565"/>
    </location>
</feature>
<feature type="compositionally biased region" description="Basic and acidic residues" evidence="1">
    <location>
        <begin position="532"/>
        <end position="541"/>
    </location>
</feature>
<organism evidence="2 3">
    <name type="scientific">Paraphoma chrysanthemicola</name>
    <dbReference type="NCBI Taxonomy" id="798071"/>
    <lineage>
        <taxon>Eukaryota</taxon>
        <taxon>Fungi</taxon>
        <taxon>Dikarya</taxon>
        <taxon>Ascomycota</taxon>
        <taxon>Pezizomycotina</taxon>
        <taxon>Dothideomycetes</taxon>
        <taxon>Pleosporomycetidae</taxon>
        <taxon>Pleosporales</taxon>
        <taxon>Pleosporineae</taxon>
        <taxon>Phaeosphaeriaceae</taxon>
        <taxon>Paraphoma</taxon>
    </lineage>
</organism>
<feature type="region of interest" description="Disordered" evidence="1">
    <location>
        <begin position="322"/>
        <end position="353"/>
    </location>
</feature>
<feature type="compositionally biased region" description="Polar residues" evidence="1">
    <location>
        <begin position="447"/>
        <end position="460"/>
    </location>
</feature>
<feature type="compositionally biased region" description="Basic and acidic residues" evidence="1">
    <location>
        <begin position="265"/>
        <end position="285"/>
    </location>
</feature>
<gene>
    <name evidence="2" type="ORF">FB567DRAFT_587816</name>
</gene>
<reference evidence="2" key="1">
    <citation type="journal article" date="2021" name="Nat. Commun.">
        <title>Genetic determinants of endophytism in the Arabidopsis root mycobiome.</title>
        <authorList>
            <person name="Mesny F."/>
            <person name="Miyauchi S."/>
            <person name="Thiergart T."/>
            <person name="Pickel B."/>
            <person name="Atanasova L."/>
            <person name="Karlsson M."/>
            <person name="Huettel B."/>
            <person name="Barry K.W."/>
            <person name="Haridas S."/>
            <person name="Chen C."/>
            <person name="Bauer D."/>
            <person name="Andreopoulos W."/>
            <person name="Pangilinan J."/>
            <person name="LaButti K."/>
            <person name="Riley R."/>
            <person name="Lipzen A."/>
            <person name="Clum A."/>
            <person name="Drula E."/>
            <person name="Henrissat B."/>
            <person name="Kohler A."/>
            <person name="Grigoriev I.V."/>
            <person name="Martin F.M."/>
            <person name="Hacquard S."/>
        </authorList>
    </citation>
    <scope>NUCLEOTIDE SEQUENCE</scope>
    <source>
        <strain evidence="2">MPI-SDFR-AT-0120</strain>
    </source>
</reference>
<feature type="compositionally biased region" description="Basic and acidic residues" evidence="1">
    <location>
        <begin position="98"/>
        <end position="116"/>
    </location>
</feature>